<dbReference type="OrthoDB" id="1093345at2"/>
<gene>
    <name evidence="1" type="ORF">SAMN05421747_11346</name>
</gene>
<evidence type="ECO:0008006" key="3">
    <source>
        <dbReference type="Google" id="ProtNLM"/>
    </source>
</evidence>
<dbReference type="RefSeq" id="WP_090974147.1">
    <property type="nucleotide sequence ID" value="NZ_FOLL01000013.1"/>
</dbReference>
<dbReference type="InterPro" id="IPR015943">
    <property type="entry name" value="WD40/YVTN_repeat-like_dom_sf"/>
</dbReference>
<proteinExistence type="predicted"/>
<dbReference type="AlphaFoldDB" id="A0A1I1JU11"/>
<accession>A0A1I1JU11</accession>
<name>A0A1I1JU11_9SPHI</name>
<evidence type="ECO:0000313" key="1">
    <source>
        <dbReference type="EMBL" id="SFC51865.1"/>
    </source>
</evidence>
<protein>
    <recommendedName>
        <fullName evidence="3">PQQ-like domain-containing protein</fullName>
    </recommendedName>
</protein>
<organism evidence="1 2">
    <name type="scientific">Parapedobacter composti</name>
    <dbReference type="NCBI Taxonomy" id="623281"/>
    <lineage>
        <taxon>Bacteria</taxon>
        <taxon>Pseudomonadati</taxon>
        <taxon>Bacteroidota</taxon>
        <taxon>Sphingobacteriia</taxon>
        <taxon>Sphingobacteriales</taxon>
        <taxon>Sphingobacteriaceae</taxon>
        <taxon>Parapedobacter</taxon>
    </lineage>
</organism>
<reference evidence="1 2" key="1">
    <citation type="submission" date="2016-10" db="EMBL/GenBank/DDBJ databases">
        <authorList>
            <person name="de Groot N.N."/>
        </authorList>
    </citation>
    <scope>NUCLEOTIDE SEQUENCE [LARGE SCALE GENOMIC DNA]</scope>
    <source>
        <strain evidence="1 2">DSM 22900</strain>
    </source>
</reference>
<dbReference type="Gene3D" id="2.130.10.10">
    <property type="entry name" value="YVTN repeat-like/Quinoprotein amine dehydrogenase"/>
    <property type="match status" value="1"/>
</dbReference>
<evidence type="ECO:0000313" key="2">
    <source>
        <dbReference type="Proteomes" id="UP000199577"/>
    </source>
</evidence>
<dbReference type="SUPFAM" id="SSF50998">
    <property type="entry name" value="Quinoprotein alcohol dehydrogenase-like"/>
    <property type="match status" value="1"/>
</dbReference>
<dbReference type="InterPro" id="IPR011047">
    <property type="entry name" value="Quinoprotein_ADH-like_sf"/>
</dbReference>
<dbReference type="EMBL" id="FOLL01000013">
    <property type="protein sequence ID" value="SFC51865.1"/>
    <property type="molecule type" value="Genomic_DNA"/>
</dbReference>
<dbReference type="STRING" id="623281.SAMN05421747_11346"/>
<sequence>MRSTIIITSVLFAAVIAAAVFYFSDLGGGGQSKQKALALIPDDAVFLTAFDNDPVVAEIFTGFELFQAVLGDDHYRRLTYIRQTMLRQEQLASLTAGQEIVVAFHAGGSGIDYLIALPVTERLSPRALFEAISAAGAGIEPQWVDSVNRKVMRLHLPENIPPLYVTEVDGVLLASFSEELLDRAVDKKTPKLTAETIQHFRRGSNENAPLTWYINHNRLGKLTHTLTRGKPGNFLRLLEGMTGFSALHMNFRSDAFMFSGNSDLTADTSAYLSLYAQQRPVEQSLKNLLPANTAIYISFGISDFAALHGGIADLLARRDEISQIREQHRLIRQSPGMSIQGELLPEWGNEFAVAELSNGEELAIIEVRDSLSFARTIQRISTPYPQNMHRLNHSNLLYYSFGDPLKSFTRPYFTVLGNYMICANHTRTLQQFEAEYTAGKTLATTPGYRNFEAMQANKSNFTLFVSNENAARTIARGLRPNFEAAYTDEAHYGYHNFYGWSVQMSGTGNGFFTHVYGQYIAETTPGATPAWTFTLNGRLSSVPAVLAYDDTSRFILAQDASHILHAIAADGQKLWNAQLPGPLLGEIHQLADSSIVVTTATRLYRFDVHGDPLPGFSLPLPYQASHGATVSENANDVRFFIPAKNRIMAYDARGKPLQGWENKTLTGAILFDLKTADVGNVSYIIAATDAGRRYFFQDNGRQVSVQENGAPEAWRNPVSVYTAGGQPEHAWTATTDTSGRLFVTAFDFVQSDKSVGQWTTQHTFDAVNIEGASTPELVFTDEGQLSVYRYEDGSPVYHYDFKRQLASRPQFFRLADGTHRIGIATGGNQLIYVFNTDGTVVKGFPVSGSPYFYYGLLNGGQHVLLCSKNDRNLYCYRF</sequence>
<keyword evidence="2" id="KW-1185">Reference proteome</keyword>
<dbReference type="Proteomes" id="UP000199577">
    <property type="component" value="Unassembled WGS sequence"/>
</dbReference>